<evidence type="ECO:0000313" key="13">
    <source>
        <dbReference type="Proteomes" id="UP001217776"/>
    </source>
</evidence>
<keyword evidence="7 8" id="KW-0472">Membrane</keyword>
<dbReference type="Gene3D" id="3.30.70.1430">
    <property type="entry name" value="Multidrug efflux transporter AcrB pore domain"/>
    <property type="match status" value="2"/>
</dbReference>
<feature type="transmembrane region" description="Helical" evidence="8">
    <location>
        <begin position="476"/>
        <end position="502"/>
    </location>
</feature>
<evidence type="ECO:0000256" key="7">
    <source>
        <dbReference type="ARBA" id="ARBA00023136"/>
    </source>
</evidence>
<feature type="transmembrane region" description="Helical" evidence="8">
    <location>
        <begin position="446"/>
        <end position="464"/>
    </location>
</feature>
<feature type="transmembrane region" description="Helical" evidence="8">
    <location>
        <begin position="998"/>
        <end position="1025"/>
    </location>
</feature>
<evidence type="ECO:0000256" key="4">
    <source>
        <dbReference type="ARBA" id="ARBA00022475"/>
    </source>
</evidence>
<sequence>MHKFIDNIVAFSLKNKFFIFFCTVIAVIAGAVSFKHTPIDAFPDVTNTKVTIITQWAGRSAEEVEKFITIPIEIAMNPVQKKTDIRSTTLFGLSVINVMFEDRVDDFTARQQVYNLLNDADLPEGVTPEVQPLYGPTGEIYRYTLRSDRRSVRDLKTIQDWVIERNLRSVSGVADIVSFGGEVKTFEVSVNPHQLINYGITSLELYDAIAKSNINVGGDVITKSSQAYVVRGIGLINDLDELRNIVVKNINGTPILVKNLADVHESCLPRLGQVGRMDENDVVQGIVVMRKGENPGEVIANLKDKIEELNQNVLPEDVRIIPFYDREDLVNLAVKTVTHNLIEGILLVTFIVLIFMADWRTTVIVAVIIPLALLFAFICLRVMGMSANLLSMGAIDFGIIIDGAVVMVEGVFVALDKKAKEVGMPAFNVMSKMGLIRHTAKDKAKAVFFSKLIIITALIPIFSFQKVEGKMFSPLAYTLGFALLGALIFTLTLVPVMSSMLLKKNVREKNNRFVHFINQKCTALFDTFYAHRKLTIGLATVVAGVGLWLFSFLGTEFLPQLNEGSIYIRATLPQSISLDESVTLANKMRKKLLTFPEVRQVLSQTGRPNDGTDATGFYNIEFHVDIYPEKDWESKLTKLQLIDKMQEDLSIYPGIDFNFSQPITDNVEEAASGVKGSIAVKVFGKDLYESEKLAVQIDKILNTVQGIEDLGVIRNIGQPELRIELNERQLARYGVAKEDVQSIIEMAIGGKSASLLYEDERKFNIMVRYSEEFRQNEEEIGKILVPAMDGTMVPIKELADITTITGPLLIFRDNHARFCAVKFSVRGRDMGTAVAEAQKKVNASVHLPAGYSLKWTGDFENQQRASKRLAQVVPISIAIIFIILFILFSNARDAGLVLLNVPFAAVGGIAALLITGFNFSISAGIGFIALFGICIQNGVIMISDIKANLKLGSPLQEATKEGVRSRIRPVIMTAAMAAIGLLPAAMSHGIGSESQRPLAIVIIGGLIGATFFALFIFPLIVEVVYERMLYDKNGKLLQRRI</sequence>
<gene>
    <name evidence="9" type="ORF">GAN91_08285</name>
    <name evidence="11" type="ORF">KQP74_21670</name>
    <name evidence="10" type="ORF">PO127_07110</name>
</gene>
<dbReference type="PANTHER" id="PTHR32063:SF12">
    <property type="entry name" value="CATION EFFLUX SYSTEM PROTEIN"/>
    <property type="match status" value="1"/>
</dbReference>
<reference evidence="9 12" key="1">
    <citation type="journal article" date="2019" name="Nat. Med.">
        <title>A library of human gut bacterial isolates paired with longitudinal multiomics data enables mechanistic microbiome research.</title>
        <authorList>
            <person name="Poyet M."/>
            <person name="Groussin M."/>
            <person name="Gibbons S.M."/>
            <person name="Avila-Pacheco J."/>
            <person name="Jiang X."/>
            <person name="Kearney S.M."/>
            <person name="Perrotta A.R."/>
            <person name="Berdy B."/>
            <person name="Zhao S."/>
            <person name="Lieberman T.D."/>
            <person name="Swanson P.K."/>
            <person name="Smith M."/>
            <person name="Roesemann S."/>
            <person name="Alexander J.E."/>
            <person name="Rich S.A."/>
            <person name="Livny J."/>
            <person name="Vlamakis H."/>
            <person name="Clish C."/>
            <person name="Bullock K."/>
            <person name="Deik A."/>
            <person name="Scott J."/>
            <person name="Pierce K.A."/>
            <person name="Xavier R.J."/>
            <person name="Alm E.J."/>
        </authorList>
    </citation>
    <scope>NUCLEOTIDE SEQUENCE [LARGE SCALE GENOMIC DNA]</scope>
    <source>
        <strain evidence="9 12">BIOML-A162</strain>
    </source>
</reference>
<keyword evidence="5 8" id="KW-0812">Transmembrane</keyword>
<dbReference type="RefSeq" id="WP_008765563.1">
    <property type="nucleotide sequence ID" value="NZ_BAABXH010000001.1"/>
</dbReference>
<dbReference type="Pfam" id="PF00873">
    <property type="entry name" value="ACR_tran"/>
    <property type="match status" value="1"/>
</dbReference>
<comment type="subcellular location">
    <subcellularLocation>
        <location evidence="1">Cell membrane</location>
        <topology evidence="1">Multi-pass membrane protein</topology>
    </subcellularLocation>
</comment>
<dbReference type="InterPro" id="IPR027463">
    <property type="entry name" value="AcrB_DN_DC_subdom"/>
</dbReference>
<accession>A0A0P0FL70</accession>
<dbReference type="GO" id="GO:0042910">
    <property type="term" value="F:xenobiotic transmembrane transporter activity"/>
    <property type="evidence" value="ECO:0007669"/>
    <property type="project" value="TreeGrafter"/>
</dbReference>
<dbReference type="EMBL" id="JAQNVG010000009">
    <property type="protein sequence ID" value="MDC2235516.1"/>
    <property type="molecule type" value="Genomic_DNA"/>
</dbReference>
<feature type="transmembrane region" description="Helical" evidence="8">
    <location>
        <begin position="966"/>
        <end position="986"/>
    </location>
</feature>
<feature type="transmembrane region" description="Helical" evidence="8">
    <location>
        <begin position="363"/>
        <end position="383"/>
    </location>
</feature>
<evidence type="ECO:0000256" key="1">
    <source>
        <dbReference type="ARBA" id="ARBA00004651"/>
    </source>
</evidence>
<dbReference type="SUPFAM" id="SSF82693">
    <property type="entry name" value="Multidrug efflux transporter AcrB pore domain, PN1, PN2, PC1 and PC2 subdomains"/>
    <property type="match status" value="3"/>
</dbReference>
<accession>C6IGP5</accession>
<keyword evidence="4" id="KW-1003">Cell membrane</keyword>
<dbReference type="InterPro" id="IPR001036">
    <property type="entry name" value="Acrflvin-R"/>
</dbReference>
<dbReference type="Gene3D" id="1.20.1640.10">
    <property type="entry name" value="Multidrug efflux transporter AcrB transmembrane domain"/>
    <property type="match status" value="2"/>
</dbReference>
<dbReference type="SUPFAM" id="SSF82714">
    <property type="entry name" value="Multidrug efflux transporter AcrB TolC docking domain, DN and DC subdomains"/>
    <property type="match status" value="2"/>
</dbReference>
<evidence type="ECO:0000313" key="11">
    <source>
        <dbReference type="EMBL" id="UYU90506.1"/>
    </source>
</evidence>
<dbReference type="Gene3D" id="3.30.70.1320">
    <property type="entry name" value="Multidrug efflux transporter AcrB pore domain like"/>
    <property type="match status" value="1"/>
</dbReference>
<dbReference type="GO" id="GO:0005886">
    <property type="term" value="C:plasma membrane"/>
    <property type="evidence" value="ECO:0007669"/>
    <property type="project" value="UniProtKB-SubCell"/>
</dbReference>
<proteinExistence type="inferred from homology"/>
<evidence type="ECO:0000256" key="2">
    <source>
        <dbReference type="ARBA" id="ARBA00010942"/>
    </source>
</evidence>
<dbReference type="GeneID" id="60926648"/>
<dbReference type="Proteomes" id="UP001162960">
    <property type="component" value="Chromosome"/>
</dbReference>
<evidence type="ECO:0000313" key="10">
    <source>
        <dbReference type="EMBL" id="MDC2235516.1"/>
    </source>
</evidence>
<dbReference type="NCBIfam" id="TIGR00914">
    <property type="entry name" value="2A0601"/>
    <property type="match status" value="1"/>
</dbReference>
<dbReference type="PANTHER" id="PTHR32063">
    <property type="match status" value="1"/>
</dbReference>
<feature type="transmembrane region" description="Helical" evidence="8">
    <location>
        <begin position="534"/>
        <end position="553"/>
    </location>
</feature>
<evidence type="ECO:0000256" key="5">
    <source>
        <dbReference type="ARBA" id="ARBA00022692"/>
    </source>
</evidence>
<feature type="transmembrane region" description="Helical" evidence="8">
    <location>
        <begin position="923"/>
        <end position="945"/>
    </location>
</feature>
<dbReference type="Gene3D" id="3.30.70.1440">
    <property type="entry name" value="Multidrug efflux transporter AcrB pore domain"/>
    <property type="match status" value="1"/>
</dbReference>
<reference evidence="11" key="2">
    <citation type="submission" date="2021-06" db="EMBL/GenBank/DDBJ databases">
        <title>Interrogation of the integrated mobile genetic elements in gut-associated Bacteroides with a consensus prediction approach.</title>
        <authorList>
            <person name="Campbell D.E."/>
            <person name="Leigh J.R."/>
            <person name="Kim T."/>
            <person name="England W."/>
            <person name="Whitaker R.J."/>
            <person name="Degnan P.H."/>
        </authorList>
    </citation>
    <scope>NUCLEOTIDE SEQUENCE</scope>
    <source>
        <strain evidence="11">VPI-3443</strain>
    </source>
</reference>
<feature type="transmembrane region" description="Helical" evidence="8">
    <location>
        <begin position="895"/>
        <end position="917"/>
    </location>
</feature>
<comment type="similarity">
    <text evidence="2">Belongs to the resistance-nodulation-cell division (RND) (TC 2.A.6) family.</text>
</comment>
<dbReference type="Gene3D" id="3.30.2090.10">
    <property type="entry name" value="Multidrug efflux transporter AcrB TolC docking domain, DN and DC subdomains"/>
    <property type="match status" value="2"/>
</dbReference>
<evidence type="ECO:0000313" key="9">
    <source>
        <dbReference type="EMBL" id="KAB4483784.1"/>
    </source>
</evidence>
<name>A0A0P0FL70_BACT4</name>
<evidence type="ECO:0000256" key="8">
    <source>
        <dbReference type="SAM" id="Phobius"/>
    </source>
</evidence>
<dbReference type="EMBL" id="WCRY01000006">
    <property type="protein sequence ID" value="KAB4483784.1"/>
    <property type="molecule type" value="Genomic_DNA"/>
</dbReference>
<evidence type="ECO:0000256" key="6">
    <source>
        <dbReference type="ARBA" id="ARBA00022989"/>
    </source>
</evidence>
<feature type="transmembrane region" description="Helical" evidence="8">
    <location>
        <begin position="869"/>
        <end position="888"/>
    </location>
</feature>
<protein>
    <submittedName>
        <fullName evidence="10">CusA/CzcA family heavy metal efflux RND transporter</fullName>
    </submittedName>
</protein>
<evidence type="ECO:0000256" key="3">
    <source>
        <dbReference type="ARBA" id="ARBA00022448"/>
    </source>
</evidence>
<dbReference type="PRINTS" id="PR00702">
    <property type="entry name" value="ACRIFLAVINRP"/>
</dbReference>
<evidence type="ECO:0000313" key="12">
    <source>
        <dbReference type="Proteomes" id="UP000436858"/>
    </source>
</evidence>
<reference evidence="10" key="3">
    <citation type="submission" date="2022-10" db="EMBL/GenBank/DDBJ databases">
        <title>Human gut microbiome strain richness.</title>
        <authorList>
            <person name="Chen-Liaw A."/>
        </authorList>
    </citation>
    <scope>NUCLEOTIDE SEQUENCE</scope>
    <source>
        <strain evidence="10">1001283st1_A3_1001283B150304_161114</strain>
    </source>
</reference>
<feature type="transmembrane region" description="Helical" evidence="8">
    <location>
        <begin position="389"/>
        <end position="415"/>
    </location>
</feature>
<dbReference type="Proteomes" id="UP001217776">
    <property type="component" value="Unassembled WGS sequence"/>
</dbReference>
<dbReference type="OMA" id="TIITQWA"/>
<dbReference type="InterPro" id="IPR004763">
    <property type="entry name" value="CusA-like"/>
</dbReference>
<dbReference type="EMBL" id="CP083685">
    <property type="protein sequence ID" value="UYU90506.1"/>
    <property type="molecule type" value="Genomic_DNA"/>
</dbReference>
<dbReference type="Proteomes" id="UP000436858">
    <property type="component" value="Unassembled WGS sequence"/>
</dbReference>
<dbReference type="GO" id="GO:0008324">
    <property type="term" value="F:monoatomic cation transmembrane transporter activity"/>
    <property type="evidence" value="ECO:0007669"/>
    <property type="project" value="InterPro"/>
</dbReference>
<organism evidence="10 13">
    <name type="scientific">Bacteroides thetaiotaomicron</name>
    <dbReference type="NCBI Taxonomy" id="818"/>
    <lineage>
        <taxon>Bacteria</taxon>
        <taxon>Pseudomonadati</taxon>
        <taxon>Bacteroidota</taxon>
        <taxon>Bacteroidia</taxon>
        <taxon>Bacteroidales</taxon>
        <taxon>Bacteroidaceae</taxon>
        <taxon>Bacteroides</taxon>
    </lineage>
</organism>
<feature type="transmembrane region" description="Helical" evidence="8">
    <location>
        <begin position="337"/>
        <end position="356"/>
    </location>
</feature>
<keyword evidence="3" id="KW-0813">Transport</keyword>
<dbReference type="KEGG" id="btho:Btheta7330_02270"/>
<dbReference type="AlphaFoldDB" id="A0A0P0FL70"/>
<keyword evidence="6 8" id="KW-1133">Transmembrane helix</keyword>
<dbReference type="SUPFAM" id="SSF82866">
    <property type="entry name" value="Multidrug efflux transporter AcrB transmembrane domain"/>
    <property type="match status" value="2"/>
</dbReference>